<dbReference type="GO" id="GO:0042147">
    <property type="term" value="P:retrograde transport, endosome to Golgi"/>
    <property type="evidence" value="ECO:0000318"/>
    <property type="project" value="GO_Central"/>
</dbReference>
<dbReference type="Gene3D" id="1.20.1280.290">
    <property type="match status" value="2"/>
</dbReference>
<dbReference type="GO" id="GO:0016020">
    <property type="term" value="C:membrane"/>
    <property type="evidence" value="ECO:0007669"/>
    <property type="project" value="UniProtKB-SubCell"/>
</dbReference>
<dbReference type="InParanoid" id="A7SL76"/>
<dbReference type="GO" id="GO:0005802">
    <property type="term" value="C:trans-Golgi network"/>
    <property type="evidence" value="ECO:0000318"/>
    <property type="project" value="GO_Central"/>
</dbReference>
<feature type="transmembrane region" description="Helical" evidence="8">
    <location>
        <begin position="6"/>
        <end position="31"/>
    </location>
</feature>
<evidence type="ECO:0000256" key="7">
    <source>
        <dbReference type="ARBA" id="ARBA00043159"/>
    </source>
</evidence>
<feature type="non-terminal residue" evidence="9">
    <location>
        <position position="230"/>
    </location>
</feature>
<dbReference type="GO" id="GO:0005768">
    <property type="term" value="C:endosome"/>
    <property type="evidence" value="ECO:0000318"/>
    <property type="project" value="GO_Central"/>
</dbReference>
<dbReference type="PhylomeDB" id="A7SL76"/>
<feature type="transmembrane region" description="Helical" evidence="8">
    <location>
        <begin position="72"/>
        <end position="95"/>
    </location>
</feature>
<evidence type="ECO:0000256" key="3">
    <source>
        <dbReference type="ARBA" id="ARBA00022737"/>
    </source>
</evidence>
<dbReference type="eggNOG" id="KOG2913">
    <property type="taxonomic scope" value="Eukaryota"/>
</dbReference>
<dbReference type="FunFam" id="1.20.1280.290:FF:000005">
    <property type="entry name" value="PQ-loop repeat-containing protein 1"/>
    <property type="match status" value="1"/>
</dbReference>
<feature type="transmembrane region" description="Helical" evidence="8">
    <location>
        <begin position="116"/>
        <end position="141"/>
    </location>
</feature>
<evidence type="ECO:0000256" key="2">
    <source>
        <dbReference type="ARBA" id="ARBA00022692"/>
    </source>
</evidence>
<dbReference type="STRING" id="45351.A7SL76"/>
<feature type="non-terminal residue" evidence="9">
    <location>
        <position position="1"/>
    </location>
</feature>
<evidence type="ECO:0000256" key="6">
    <source>
        <dbReference type="ARBA" id="ARBA00040648"/>
    </source>
</evidence>
<feature type="transmembrane region" description="Helical" evidence="8">
    <location>
        <begin position="208"/>
        <end position="229"/>
    </location>
</feature>
<accession>A7SL76</accession>
<dbReference type="GO" id="GO:0005829">
    <property type="term" value="C:cytosol"/>
    <property type="evidence" value="ECO:0007669"/>
    <property type="project" value="GOC"/>
</dbReference>
<dbReference type="SMART" id="SM00679">
    <property type="entry name" value="CTNS"/>
    <property type="match status" value="2"/>
</dbReference>
<comment type="subcellular location">
    <subcellularLocation>
        <location evidence="1">Membrane</location>
        <topology evidence="1">Multi-pass membrane protein</topology>
    </subcellularLocation>
</comment>
<evidence type="ECO:0000256" key="1">
    <source>
        <dbReference type="ARBA" id="ARBA00004141"/>
    </source>
</evidence>
<dbReference type="EMBL" id="DS469696">
    <property type="protein sequence ID" value="EDO35511.1"/>
    <property type="molecule type" value="Genomic_DNA"/>
</dbReference>
<keyword evidence="10" id="KW-1185">Reference proteome</keyword>
<dbReference type="GO" id="GO:0045332">
    <property type="term" value="P:phospholipid translocation"/>
    <property type="evidence" value="ECO:0000318"/>
    <property type="project" value="GO_Central"/>
</dbReference>
<evidence type="ECO:0000256" key="5">
    <source>
        <dbReference type="ARBA" id="ARBA00023136"/>
    </source>
</evidence>
<name>A7SL76_NEMVE</name>
<evidence type="ECO:0000313" key="9">
    <source>
        <dbReference type="EMBL" id="EDO35511.1"/>
    </source>
</evidence>
<dbReference type="InterPro" id="IPR006603">
    <property type="entry name" value="PQ-loop_rpt"/>
</dbReference>
<keyword evidence="5 8" id="KW-0472">Membrane</keyword>
<sequence length="230" mass="26519">DGLSMMGFSMLGVISWLSSAAMVFGGVVPYIPQYWDIWRTRDADGFSIHVCLALLVANILRILFWFGRQFELPLLAQSFIMVAAMLIMLQLCVKIKRGTDLTAKRRTIWDLQADHFWNWTHFSDYVLSILIFISIVGYITYVCLDSFVYIETIGFLAVFTEAMLGAPQFYRNHQKKSTFGMSVKMVVMWLSGDSFKTCYFIVKNAPIQFWICGMLQILIDISILLQVYIY</sequence>
<dbReference type="AlphaFoldDB" id="A7SL76"/>
<feature type="transmembrane region" description="Helical" evidence="8">
    <location>
        <begin position="147"/>
        <end position="170"/>
    </location>
</feature>
<evidence type="ECO:0000256" key="4">
    <source>
        <dbReference type="ARBA" id="ARBA00022989"/>
    </source>
</evidence>
<keyword evidence="3" id="KW-0677">Repeat</keyword>
<dbReference type="PANTHER" id="PTHR14856:SF9">
    <property type="entry name" value="PQ-LOOP REPEAT-CONTAINING PROTEIN 1"/>
    <property type="match status" value="1"/>
</dbReference>
<feature type="transmembrane region" description="Helical" evidence="8">
    <location>
        <begin position="43"/>
        <end position="66"/>
    </location>
</feature>
<organism evidence="9 10">
    <name type="scientific">Nematostella vectensis</name>
    <name type="common">Starlet sea anemone</name>
    <dbReference type="NCBI Taxonomy" id="45351"/>
    <lineage>
        <taxon>Eukaryota</taxon>
        <taxon>Metazoa</taxon>
        <taxon>Cnidaria</taxon>
        <taxon>Anthozoa</taxon>
        <taxon>Hexacorallia</taxon>
        <taxon>Actiniaria</taxon>
        <taxon>Edwardsiidae</taxon>
        <taxon>Nematostella</taxon>
    </lineage>
</organism>
<evidence type="ECO:0000313" key="10">
    <source>
        <dbReference type="Proteomes" id="UP000001593"/>
    </source>
</evidence>
<dbReference type="Pfam" id="PF04193">
    <property type="entry name" value="PQ-loop"/>
    <property type="match status" value="2"/>
</dbReference>
<gene>
    <name evidence="9" type="ORF">NEMVEDRAFT_v1g14428</name>
</gene>
<dbReference type="InterPro" id="IPR052241">
    <property type="entry name" value="SLC66/Scramblase_ANY1"/>
</dbReference>
<evidence type="ECO:0000256" key="8">
    <source>
        <dbReference type="SAM" id="Phobius"/>
    </source>
</evidence>
<dbReference type="HOGENOM" id="CLU_049047_2_0_1"/>
<protein>
    <recommendedName>
        <fullName evidence="6">Solute carrier family 66 member 2</fullName>
    </recommendedName>
    <alternativeName>
        <fullName evidence="7">PQ-loop repeat-containing protein 1</fullName>
    </alternativeName>
</protein>
<dbReference type="FunFam" id="1.20.1280.290:FF:000008">
    <property type="entry name" value="PQ-loop repeat-containing protein 1"/>
    <property type="match status" value="1"/>
</dbReference>
<dbReference type="OMA" id="FKMWFFF"/>
<proteinExistence type="predicted"/>
<dbReference type="Proteomes" id="UP000001593">
    <property type="component" value="Unassembled WGS sequence"/>
</dbReference>
<keyword evidence="4 8" id="KW-1133">Transmembrane helix</keyword>
<keyword evidence="2 8" id="KW-0812">Transmembrane</keyword>
<dbReference type="KEGG" id="nve:5506951"/>
<reference evidence="9 10" key="1">
    <citation type="journal article" date="2007" name="Science">
        <title>Sea anemone genome reveals ancestral eumetazoan gene repertoire and genomic organization.</title>
        <authorList>
            <person name="Putnam N.H."/>
            <person name="Srivastava M."/>
            <person name="Hellsten U."/>
            <person name="Dirks B."/>
            <person name="Chapman J."/>
            <person name="Salamov A."/>
            <person name="Terry A."/>
            <person name="Shapiro H."/>
            <person name="Lindquist E."/>
            <person name="Kapitonov V.V."/>
            <person name="Jurka J."/>
            <person name="Genikhovich G."/>
            <person name="Grigoriev I.V."/>
            <person name="Lucas S.M."/>
            <person name="Steele R.E."/>
            <person name="Finnerty J.R."/>
            <person name="Technau U."/>
            <person name="Martindale M.Q."/>
            <person name="Rokhsar D.S."/>
        </authorList>
    </citation>
    <scope>NUCLEOTIDE SEQUENCE [LARGE SCALE GENOMIC DNA]</scope>
    <source>
        <strain evidence="10">CH2 X CH6</strain>
    </source>
</reference>
<dbReference type="PANTHER" id="PTHR14856">
    <property type="entry name" value="PQ-LOOP REPEAT-CONTAINING PROTEIN 1-LIKE PROTEIN"/>
    <property type="match status" value="1"/>
</dbReference>